<evidence type="ECO:0000259" key="8">
    <source>
        <dbReference type="Pfam" id="PF08281"/>
    </source>
</evidence>
<dbReference type="InterPro" id="IPR013325">
    <property type="entry name" value="RNA_pol_sigma_r2"/>
</dbReference>
<evidence type="ECO:0000256" key="4">
    <source>
        <dbReference type="ARBA" id="ARBA00023125"/>
    </source>
</evidence>
<keyword evidence="3 6" id="KW-0731">Sigma factor</keyword>
<evidence type="ECO:0000313" key="10">
    <source>
        <dbReference type="Proteomes" id="UP000764045"/>
    </source>
</evidence>
<evidence type="ECO:0000259" key="7">
    <source>
        <dbReference type="Pfam" id="PF04542"/>
    </source>
</evidence>
<dbReference type="InterPro" id="IPR013249">
    <property type="entry name" value="RNA_pol_sigma70_r4_t2"/>
</dbReference>
<comment type="similarity">
    <text evidence="1 6">Belongs to the sigma-70 factor family. ECF subfamily.</text>
</comment>
<dbReference type="CDD" id="cd06171">
    <property type="entry name" value="Sigma70_r4"/>
    <property type="match status" value="1"/>
</dbReference>
<dbReference type="EMBL" id="JACJJL010000006">
    <property type="protein sequence ID" value="MBM6661130.1"/>
    <property type="molecule type" value="Genomic_DNA"/>
</dbReference>
<dbReference type="Gene3D" id="1.10.10.10">
    <property type="entry name" value="Winged helix-like DNA-binding domain superfamily/Winged helix DNA-binding domain"/>
    <property type="match status" value="1"/>
</dbReference>
<dbReference type="InterPro" id="IPR013324">
    <property type="entry name" value="RNA_pol_sigma_r3/r4-like"/>
</dbReference>
<dbReference type="Pfam" id="PF08281">
    <property type="entry name" value="Sigma70_r4_2"/>
    <property type="match status" value="1"/>
</dbReference>
<dbReference type="NCBIfam" id="TIGR02937">
    <property type="entry name" value="sigma70-ECF"/>
    <property type="match status" value="1"/>
</dbReference>
<name>A0A938WMC8_9BACT</name>
<comment type="caution">
    <text evidence="9">The sequence shown here is derived from an EMBL/GenBank/DDBJ whole genome shotgun (WGS) entry which is preliminary data.</text>
</comment>
<dbReference type="InterPro" id="IPR039425">
    <property type="entry name" value="RNA_pol_sigma-70-like"/>
</dbReference>
<dbReference type="Pfam" id="PF04542">
    <property type="entry name" value="Sigma70_r2"/>
    <property type="match status" value="1"/>
</dbReference>
<keyword evidence="5 6" id="KW-0804">Transcription</keyword>
<feature type="domain" description="RNA polymerase sigma factor 70 region 4 type 2" evidence="8">
    <location>
        <begin position="118"/>
        <end position="169"/>
    </location>
</feature>
<dbReference type="PANTHER" id="PTHR43133:SF51">
    <property type="entry name" value="RNA POLYMERASE SIGMA FACTOR"/>
    <property type="match status" value="1"/>
</dbReference>
<dbReference type="SUPFAM" id="SSF88946">
    <property type="entry name" value="Sigma2 domain of RNA polymerase sigma factors"/>
    <property type="match status" value="1"/>
</dbReference>
<dbReference type="AlphaFoldDB" id="A0A938WMC8"/>
<keyword evidence="10" id="KW-1185">Reference proteome</keyword>
<keyword evidence="2 6" id="KW-0805">Transcription regulation</keyword>
<evidence type="ECO:0000256" key="5">
    <source>
        <dbReference type="ARBA" id="ARBA00023163"/>
    </source>
</evidence>
<dbReference type="InterPro" id="IPR007627">
    <property type="entry name" value="RNA_pol_sigma70_r2"/>
</dbReference>
<dbReference type="GO" id="GO:0003677">
    <property type="term" value="F:DNA binding"/>
    <property type="evidence" value="ECO:0007669"/>
    <property type="project" value="UniProtKB-KW"/>
</dbReference>
<protein>
    <recommendedName>
        <fullName evidence="6">RNA polymerase sigma factor</fullName>
    </recommendedName>
</protein>
<accession>A0A938WMC8</accession>
<feature type="domain" description="RNA polymerase sigma-70 region 2" evidence="7">
    <location>
        <begin position="29"/>
        <end position="93"/>
    </location>
</feature>
<dbReference type="GO" id="GO:0016987">
    <property type="term" value="F:sigma factor activity"/>
    <property type="evidence" value="ECO:0007669"/>
    <property type="project" value="UniProtKB-KW"/>
</dbReference>
<evidence type="ECO:0000256" key="2">
    <source>
        <dbReference type="ARBA" id="ARBA00023015"/>
    </source>
</evidence>
<dbReference type="Gene3D" id="1.10.1740.10">
    <property type="match status" value="1"/>
</dbReference>
<evidence type="ECO:0000256" key="1">
    <source>
        <dbReference type="ARBA" id="ARBA00010641"/>
    </source>
</evidence>
<keyword evidence="4 6" id="KW-0238">DNA-binding</keyword>
<gene>
    <name evidence="9" type="ORF">H6B30_05070</name>
</gene>
<proteinExistence type="inferred from homology"/>
<dbReference type="Proteomes" id="UP000764045">
    <property type="component" value="Unassembled WGS sequence"/>
</dbReference>
<dbReference type="InterPro" id="IPR036388">
    <property type="entry name" value="WH-like_DNA-bd_sf"/>
</dbReference>
<sequence length="180" mass="20107">MSLQPNDTYLVARVAVMHDKKAFDALVCKYQSRLRRFFLSQTLGDSQLSDDLAQDTFVKAYVGISGFRGMSSFSTWLFRIAWRVLYDYARSHRPTADIDGCAAMAARGIEPDGALGMDVYEALARLKPAERACVTLQLIDGQTVDKIASITGMPANTVKSHLKRGKDRLADYLRQNGYDK</sequence>
<dbReference type="PROSITE" id="PS01063">
    <property type="entry name" value="SIGMA70_ECF"/>
    <property type="match status" value="1"/>
</dbReference>
<dbReference type="SUPFAM" id="SSF88659">
    <property type="entry name" value="Sigma3 and sigma4 domains of RNA polymerase sigma factors"/>
    <property type="match status" value="1"/>
</dbReference>
<organism evidence="9 10">
    <name type="scientific">Marseilla massiliensis</name>
    <dbReference type="NCBI Taxonomy" id="1841864"/>
    <lineage>
        <taxon>Bacteria</taxon>
        <taxon>Pseudomonadati</taxon>
        <taxon>Bacteroidota</taxon>
        <taxon>Bacteroidia</taxon>
        <taxon>Bacteroidales</taxon>
        <taxon>Prevotellaceae</taxon>
        <taxon>Marseilla</taxon>
    </lineage>
</organism>
<evidence type="ECO:0000256" key="6">
    <source>
        <dbReference type="RuleBase" id="RU000716"/>
    </source>
</evidence>
<reference evidence="9 10" key="1">
    <citation type="journal article" date="2021" name="Sci. Rep.">
        <title>The distribution of antibiotic resistance genes in chicken gut microbiota commensals.</title>
        <authorList>
            <person name="Juricova H."/>
            <person name="Matiasovicova J."/>
            <person name="Kubasova T."/>
            <person name="Cejkova D."/>
            <person name="Rychlik I."/>
        </authorList>
    </citation>
    <scope>NUCLEOTIDE SEQUENCE [LARGE SCALE GENOMIC DNA]</scope>
    <source>
        <strain evidence="9 10">An819</strain>
    </source>
</reference>
<dbReference type="RefSeq" id="WP_205108551.1">
    <property type="nucleotide sequence ID" value="NZ_JACJJL010000006.1"/>
</dbReference>
<evidence type="ECO:0000313" key="9">
    <source>
        <dbReference type="EMBL" id="MBM6661130.1"/>
    </source>
</evidence>
<dbReference type="InterPro" id="IPR014284">
    <property type="entry name" value="RNA_pol_sigma-70_dom"/>
</dbReference>
<dbReference type="InterPro" id="IPR000838">
    <property type="entry name" value="RNA_pol_sigma70_ECF_CS"/>
</dbReference>
<evidence type="ECO:0000256" key="3">
    <source>
        <dbReference type="ARBA" id="ARBA00023082"/>
    </source>
</evidence>
<dbReference type="PANTHER" id="PTHR43133">
    <property type="entry name" value="RNA POLYMERASE ECF-TYPE SIGMA FACTO"/>
    <property type="match status" value="1"/>
</dbReference>
<dbReference type="GO" id="GO:0006352">
    <property type="term" value="P:DNA-templated transcription initiation"/>
    <property type="evidence" value="ECO:0007669"/>
    <property type="project" value="InterPro"/>
</dbReference>